<keyword evidence="3" id="KW-1185">Reference proteome</keyword>
<feature type="transmembrane region" description="Helical" evidence="1">
    <location>
        <begin position="114"/>
        <end position="135"/>
    </location>
</feature>
<dbReference type="Proteomes" id="UP000198583">
    <property type="component" value="Unassembled WGS sequence"/>
</dbReference>
<dbReference type="RefSeq" id="WP_093604542.1">
    <property type="nucleotide sequence ID" value="NZ_FOYL01000014.1"/>
</dbReference>
<gene>
    <name evidence="2" type="ORF">SAMN04488564_11426</name>
</gene>
<keyword evidence="1" id="KW-0472">Membrane</keyword>
<feature type="transmembrane region" description="Helical" evidence="1">
    <location>
        <begin position="12"/>
        <end position="34"/>
    </location>
</feature>
<dbReference type="AlphaFoldDB" id="A0A1I6FES7"/>
<protein>
    <submittedName>
        <fullName evidence="2">ABC-2 family transporter protein</fullName>
    </submittedName>
</protein>
<keyword evidence="1" id="KW-0812">Transmembrane</keyword>
<sequence>MTWIVWRQQRPVFITLVAGLVVAVAAILLLRAVMVADLTAGNLLDCVGKGLEACGPAANDFQTTWFDRLHLAEATVLAAPVLIGVFVGAPLFAREFEQGTHALAFTQSVSRTRWMATKFVVAALPALVVVLVYQLVVHSWLDAAGQLGPLSTGPFYFTTFEAQGVSPVAYTLFAYTLGMFAGAVFKRTLVAMTLTLGLFVAVRAVLTGVREHLITPTRVLSDDLDARTVERGPLVVESGFLDAKGAVVADPTPMMNCAGKGDAQGAVDFAACYRENGLAQRYSDVIPVDQVTTLHLLEASIFAGLAVLFVLGSVWAVRRQV</sequence>
<keyword evidence="1" id="KW-1133">Transmembrane helix</keyword>
<proteinExistence type="predicted"/>
<feature type="transmembrane region" description="Helical" evidence="1">
    <location>
        <begin position="299"/>
        <end position="317"/>
    </location>
</feature>
<evidence type="ECO:0000313" key="3">
    <source>
        <dbReference type="Proteomes" id="UP000198583"/>
    </source>
</evidence>
<evidence type="ECO:0000313" key="2">
    <source>
        <dbReference type="EMBL" id="SFR28465.1"/>
    </source>
</evidence>
<organism evidence="2 3">
    <name type="scientific">Lentzea waywayandensis</name>
    <dbReference type="NCBI Taxonomy" id="84724"/>
    <lineage>
        <taxon>Bacteria</taxon>
        <taxon>Bacillati</taxon>
        <taxon>Actinomycetota</taxon>
        <taxon>Actinomycetes</taxon>
        <taxon>Pseudonocardiales</taxon>
        <taxon>Pseudonocardiaceae</taxon>
        <taxon>Lentzea</taxon>
    </lineage>
</organism>
<evidence type="ECO:0000256" key="1">
    <source>
        <dbReference type="SAM" id="Phobius"/>
    </source>
</evidence>
<feature type="transmembrane region" description="Helical" evidence="1">
    <location>
        <begin position="155"/>
        <end position="177"/>
    </location>
</feature>
<dbReference type="OrthoDB" id="3579673at2"/>
<reference evidence="3" key="1">
    <citation type="submission" date="2016-10" db="EMBL/GenBank/DDBJ databases">
        <authorList>
            <person name="Varghese N."/>
            <person name="Submissions S."/>
        </authorList>
    </citation>
    <scope>NUCLEOTIDE SEQUENCE [LARGE SCALE GENOMIC DNA]</scope>
    <source>
        <strain evidence="3">DSM 44232</strain>
    </source>
</reference>
<feature type="transmembrane region" description="Helical" evidence="1">
    <location>
        <begin position="189"/>
        <end position="206"/>
    </location>
</feature>
<dbReference type="STRING" id="84724.SAMN04488564_11426"/>
<dbReference type="EMBL" id="FOYL01000014">
    <property type="protein sequence ID" value="SFR28465.1"/>
    <property type="molecule type" value="Genomic_DNA"/>
</dbReference>
<accession>A0A1I6FES7</accession>
<name>A0A1I6FES7_9PSEU</name>
<feature type="transmembrane region" description="Helical" evidence="1">
    <location>
        <begin position="74"/>
        <end position="93"/>
    </location>
</feature>